<dbReference type="CDD" id="cd00037">
    <property type="entry name" value="CLECT"/>
    <property type="match status" value="1"/>
</dbReference>
<dbReference type="VEuPathDB" id="VectorBase:LDEU013419"/>
<dbReference type="OrthoDB" id="6515532at2759"/>
<protein>
    <submittedName>
        <fullName evidence="3">Macrophage mannose receptor 1-like protein</fullName>
    </submittedName>
</protein>
<dbReference type="Proteomes" id="UP000288716">
    <property type="component" value="Unassembled WGS sequence"/>
</dbReference>
<dbReference type="SUPFAM" id="SSF56436">
    <property type="entry name" value="C-type lectin-like"/>
    <property type="match status" value="1"/>
</dbReference>
<name>A0A443RTE0_9ACAR</name>
<feature type="non-terminal residue" evidence="3">
    <location>
        <position position="1"/>
    </location>
</feature>
<reference evidence="3 4" key="1">
    <citation type="journal article" date="2018" name="Gigascience">
        <title>Genomes of trombidid mites reveal novel predicted allergens and laterally-transferred genes associated with secondary metabolism.</title>
        <authorList>
            <person name="Dong X."/>
            <person name="Chaisiri K."/>
            <person name="Xia D."/>
            <person name="Armstrong S.D."/>
            <person name="Fang Y."/>
            <person name="Donnelly M.J."/>
            <person name="Kadowaki T."/>
            <person name="McGarry J.W."/>
            <person name="Darby A.C."/>
            <person name="Makepeace B.L."/>
        </authorList>
    </citation>
    <scope>NUCLEOTIDE SEQUENCE [LARGE SCALE GENOMIC DNA]</scope>
    <source>
        <strain evidence="3">UoL-UT</strain>
    </source>
</reference>
<dbReference type="InterPro" id="IPR016186">
    <property type="entry name" value="C-type_lectin-like/link_sf"/>
</dbReference>
<dbReference type="PROSITE" id="PS50041">
    <property type="entry name" value="C_TYPE_LECTIN_2"/>
    <property type="match status" value="1"/>
</dbReference>
<dbReference type="Pfam" id="PF00059">
    <property type="entry name" value="Lectin_C"/>
    <property type="match status" value="1"/>
</dbReference>
<dbReference type="Gene3D" id="3.10.100.10">
    <property type="entry name" value="Mannose-Binding Protein A, subunit A"/>
    <property type="match status" value="1"/>
</dbReference>
<dbReference type="InterPro" id="IPR018378">
    <property type="entry name" value="C-type_lectin_CS"/>
</dbReference>
<accession>A0A443RTE0</accession>
<dbReference type="AlphaFoldDB" id="A0A443RTE0"/>
<evidence type="ECO:0000259" key="2">
    <source>
        <dbReference type="PROSITE" id="PS50041"/>
    </source>
</evidence>
<dbReference type="InterPro" id="IPR050111">
    <property type="entry name" value="C-type_lectin/snaclec_domain"/>
</dbReference>
<evidence type="ECO:0000256" key="1">
    <source>
        <dbReference type="ARBA" id="ARBA00023157"/>
    </source>
</evidence>
<proteinExistence type="predicted"/>
<dbReference type="InterPro" id="IPR016187">
    <property type="entry name" value="CTDL_fold"/>
</dbReference>
<keyword evidence="1" id="KW-1015">Disulfide bond</keyword>
<dbReference type="SMART" id="SM00034">
    <property type="entry name" value="CLECT"/>
    <property type="match status" value="1"/>
</dbReference>
<evidence type="ECO:0000313" key="4">
    <source>
        <dbReference type="Proteomes" id="UP000288716"/>
    </source>
</evidence>
<organism evidence="3 4">
    <name type="scientific">Leptotrombidium deliense</name>
    <dbReference type="NCBI Taxonomy" id="299467"/>
    <lineage>
        <taxon>Eukaryota</taxon>
        <taxon>Metazoa</taxon>
        <taxon>Ecdysozoa</taxon>
        <taxon>Arthropoda</taxon>
        <taxon>Chelicerata</taxon>
        <taxon>Arachnida</taxon>
        <taxon>Acari</taxon>
        <taxon>Acariformes</taxon>
        <taxon>Trombidiformes</taxon>
        <taxon>Prostigmata</taxon>
        <taxon>Anystina</taxon>
        <taxon>Parasitengona</taxon>
        <taxon>Trombiculoidea</taxon>
        <taxon>Trombiculidae</taxon>
        <taxon>Leptotrombidium</taxon>
    </lineage>
</organism>
<dbReference type="PROSITE" id="PS00615">
    <property type="entry name" value="C_TYPE_LECTIN_1"/>
    <property type="match status" value="1"/>
</dbReference>
<dbReference type="InterPro" id="IPR001304">
    <property type="entry name" value="C-type_lectin-like"/>
</dbReference>
<gene>
    <name evidence="3" type="ORF">B4U80_12460</name>
</gene>
<keyword evidence="3" id="KW-0675">Receptor</keyword>
<dbReference type="EMBL" id="NCKV01036970">
    <property type="protein sequence ID" value="RWS18621.1"/>
    <property type="molecule type" value="Genomic_DNA"/>
</dbReference>
<evidence type="ECO:0000313" key="3">
    <source>
        <dbReference type="EMBL" id="RWS18621.1"/>
    </source>
</evidence>
<feature type="domain" description="C-type lectin" evidence="2">
    <location>
        <begin position="42"/>
        <end position="163"/>
    </location>
</feature>
<comment type="caution">
    <text evidence="3">The sequence shown here is derived from an EMBL/GenBank/DDBJ whole genome shotgun (WGS) entry which is preliminary data.</text>
</comment>
<sequence length="172" mass="19876">WDRNEAVGSWVTVSCELEAPLVCERKAKQLTRKCLKGWQNFKNEKCIKYIPININYNGAVDICYRSLGTLVSITSSEEQEFVDEMARKYLKGYGFDLAWIGATRPNHSFERFVWPNGTFVEFNKWGNECPKNKEGANCVLLAVFKDKPSIWCNHKCDSNYNRVICEKALTEE</sequence>
<dbReference type="PANTHER" id="PTHR22803">
    <property type="entry name" value="MANNOSE, PHOSPHOLIPASE, LECTIN RECEPTOR RELATED"/>
    <property type="match status" value="1"/>
</dbReference>
<keyword evidence="4" id="KW-1185">Reference proteome</keyword>